<feature type="domain" description="PKD" evidence="7">
    <location>
        <begin position="443"/>
        <end position="508"/>
    </location>
</feature>
<dbReference type="GO" id="GO:0005886">
    <property type="term" value="C:plasma membrane"/>
    <property type="evidence" value="ECO:0007669"/>
    <property type="project" value="TreeGrafter"/>
</dbReference>
<dbReference type="EMBL" id="QGMY01000007">
    <property type="protein sequence ID" value="PWR72072.1"/>
    <property type="molecule type" value="Genomic_DNA"/>
</dbReference>
<evidence type="ECO:0000256" key="6">
    <source>
        <dbReference type="SAM" id="Phobius"/>
    </source>
</evidence>
<feature type="domain" description="PKD" evidence="7">
    <location>
        <begin position="272"/>
        <end position="331"/>
    </location>
</feature>
<dbReference type="SUPFAM" id="SSF49299">
    <property type="entry name" value="PKD domain"/>
    <property type="match status" value="4"/>
</dbReference>
<dbReference type="Gene3D" id="2.60.40.10">
    <property type="entry name" value="Immunoglobulins"/>
    <property type="match status" value="4"/>
</dbReference>
<comment type="caution">
    <text evidence="8">The sequence shown here is derived from an EMBL/GenBank/DDBJ whole genome shotgun (WGS) entry which is preliminary data.</text>
</comment>
<dbReference type="GO" id="GO:0005261">
    <property type="term" value="F:monoatomic cation channel activity"/>
    <property type="evidence" value="ECO:0007669"/>
    <property type="project" value="TreeGrafter"/>
</dbReference>
<keyword evidence="2 6" id="KW-0812">Transmembrane</keyword>
<dbReference type="PANTHER" id="PTHR46730:SF4">
    <property type="entry name" value="POLYCYSTIC KIDNEY DISEASE PROTEIN 1-LIKE 1"/>
    <property type="match status" value="1"/>
</dbReference>
<dbReference type="Pfam" id="PF07790">
    <property type="entry name" value="Pilin_N"/>
    <property type="match status" value="1"/>
</dbReference>
<dbReference type="CDD" id="cd00146">
    <property type="entry name" value="PKD"/>
    <property type="match status" value="4"/>
</dbReference>
<gene>
    <name evidence="8" type="ORF">DK846_08770</name>
</gene>
<keyword evidence="9" id="KW-1185">Reference proteome</keyword>
<keyword evidence="5 6" id="KW-0472">Membrane</keyword>
<dbReference type="InterPro" id="IPR000601">
    <property type="entry name" value="PKD_dom"/>
</dbReference>
<dbReference type="Pfam" id="PF18911">
    <property type="entry name" value="PKD_4"/>
    <property type="match status" value="4"/>
</dbReference>
<proteinExistence type="predicted"/>
<accession>A0A2V2MW13</accession>
<dbReference type="GO" id="GO:0006816">
    <property type="term" value="P:calcium ion transport"/>
    <property type="evidence" value="ECO:0007669"/>
    <property type="project" value="TreeGrafter"/>
</dbReference>
<dbReference type="InterPro" id="IPR012859">
    <property type="entry name" value="Pilin_N_archaeal"/>
</dbReference>
<keyword evidence="4 6" id="KW-1133">Transmembrane helix</keyword>
<evidence type="ECO:0000313" key="9">
    <source>
        <dbReference type="Proteomes" id="UP000245657"/>
    </source>
</evidence>
<dbReference type="GeneID" id="97548060"/>
<evidence type="ECO:0000256" key="3">
    <source>
        <dbReference type="ARBA" id="ARBA00022737"/>
    </source>
</evidence>
<evidence type="ECO:0000256" key="5">
    <source>
        <dbReference type="ARBA" id="ARBA00023136"/>
    </source>
</evidence>
<reference evidence="8 9" key="1">
    <citation type="submission" date="2018-05" db="EMBL/GenBank/DDBJ databases">
        <title>Draft genome of Methanospirillum lacunae Ki8-1.</title>
        <authorList>
            <person name="Dueholm M.S."/>
            <person name="Nielsen P.H."/>
            <person name="Bakmann L.F."/>
            <person name="Otzen D.E."/>
        </authorList>
    </citation>
    <scope>NUCLEOTIDE SEQUENCE [LARGE SCALE GENOMIC DNA]</scope>
    <source>
        <strain evidence="8 9">Ki8-1</strain>
    </source>
</reference>
<evidence type="ECO:0000259" key="7">
    <source>
        <dbReference type="PROSITE" id="PS50093"/>
    </source>
</evidence>
<feature type="transmembrane region" description="Helical" evidence="6">
    <location>
        <begin position="12"/>
        <end position="31"/>
    </location>
</feature>
<protein>
    <recommendedName>
        <fullName evidence="7">PKD domain-containing protein</fullName>
    </recommendedName>
</protein>
<dbReference type="InterPro" id="IPR022409">
    <property type="entry name" value="PKD/Chitinase_dom"/>
</dbReference>
<dbReference type="PANTHER" id="PTHR46730">
    <property type="entry name" value="POLYCYSTIN-1"/>
    <property type="match status" value="1"/>
</dbReference>
<dbReference type="RefSeq" id="WP_109968562.1">
    <property type="nucleotide sequence ID" value="NZ_CP176093.1"/>
</dbReference>
<evidence type="ECO:0000256" key="2">
    <source>
        <dbReference type="ARBA" id="ARBA00022692"/>
    </source>
</evidence>
<dbReference type="InterPro" id="IPR035986">
    <property type="entry name" value="PKD_dom_sf"/>
</dbReference>
<keyword evidence="3" id="KW-0677">Repeat</keyword>
<feature type="domain" description="PKD" evidence="7">
    <location>
        <begin position="338"/>
        <end position="423"/>
    </location>
</feature>
<feature type="domain" description="PKD" evidence="7">
    <location>
        <begin position="188"/>
        <end position="229"/>
    </location>
</feature>
<dbReference type="OrthoDB" id="125531at2157"/>
<sequence>MMTDKAISDIIAAILLISIVTASMGIVGVMVTRDIVPTKIPHMNFEACIKGGTIYLYHTGGDSLNPKESDADFYINLLDLNKQIIKTIKLMPWSGDLWTVGQVRNVSTEMHPTMDPSIKYVQIIAKPVGGGENLIQWTQTGNCNGTPFSPGPGCLARAFADYSYIPDSPDSLKISFIDKSKYDDPSYPITAWEWNFGDGSVGNTPNPTHTYSKSGNYTVRLRVHNACGNDEFSHLIQVGTCLSSVTASIKTDPNPPESLTGTPLAVTFWDNSSISSGSTISNYEWDFGDGTTATGPGPHTRTYSYGIYYVRLVVTDECGNIGTDSKQVTVTSESDCTVSAAISPEPSSGRTPLQVTFYDNSTTTRGWINSWVWTFEDGSTSSGQGPYTRTYTNPGPGDKTYTIVLKVGNTCGATGTASTTVTVHPPCEEVITDFLYTVNSYNPLNITFIDNSTTAKDIKITNYLWDFGDGTTSTEKDPTHIYSDVKGYTVSLTVTNECESKDTETKTLAYNCYHTITPTAGTGGSISPSSPTSVICGANQTFTIASSACNNISDIIINNTLHLGQVKSPYIYNFTKVLSDQSINAQFTPITYYINATAGDNGTISPLGTVIPVTCGTSKTFTIAANSCYRIQSITIDNTTFNITTGTNTTTFDSIDKNHTIRAEFTGKTSNINTVVYPSGTGSITPAGPLTMACGSSKTFTIEPVGCYNITEVKVNGTVKCSGSQCTNPYYLTLSDIRYDQNIQANFSMNGPYYINGTAFRAYTNDDIIDIYEPLNQGISPLGLIPVNCGNNQYFSMSYPGYILTDVIIDGTSVGQINPSNPYFTSVTSNHSISAIYTTECEKVDGYVINQTTGSPVPNIRITLTNSDGTNPRYRYTRNDGYFIFPVTINSGKHMNIYCYNSPVWTSVYWRYCYKNNICTDMGPRDRPWVVNDFVINKGAKCGPTFWFEGILKTITPADFILNAAQKTAYIPSGGELSFTVQNPINSNCYITVAGVRFDFNAGDSIRIVSKSKQSSGYNLYMSKSGNNQQLTTCNFDMVELYLNNALIAEGPSGPVNIPNLTNFYSSLTLVMPENQNIWTSFTWGGTSIINGVDQNGLTIFNLSPNTNGVLNVNLNSLYVQGHGSKYSSP</sequence>
<organism evidence="8 9">
    <name type="scientific">Methanospirillum lacunae</name>
    <dbReference type="NCBI Taxonomy" id="668570"/>
    <lineage>
        <taxon>Archaea</taxon>
        <taxon>Methanobacteriati</taxon>
        <taxon>Methanobacteriota</taxon>
        <taxon>Stenosarchaea group</taxon>
        <taxon>Methanomicrobia</taxon>
        <taxon>Methanomicrobiales</taxon>
        <taxon>Methanospirillaceae</taxon>
        <taxon>Methanospirillum</taxon>
    </lineage>
</organism>
<name>A0A2V2MW13_9EURY</name>
<dbReference type="PROSITE" id="PS50093">
    <property type="entry name" value="PKD"/>
    <property type="match status" value="4"/>
</dbReference>
<evidence type="ECO:0000256" key="4">
    <source>
        <dbReference type="ARBA" id="ARBA00022989"/>
    </source>
</evidence>
<dbReference type="Proteomes" id="UP000245657">
    <property type="component" value="Unassembled WGS sequence"/>
</dbReference>
<evidence type="ECO:0000313" key="8">
    <source>
        <dbReference type="EMBL" id="PWR72072.1"/>
    </source>
</evidence>
<dbReference type="SMART" id="SM00089">
    <property type="entry name" value="PKD"/>
    <property type="match status" value="4"/>
</dbReference>
<dbReference type="InterPro" id="IPR013783">
    <property type="entry name" value="Ig-like_fold"/>
</dbReference>
<comment type="subcellular location">
    <subcellularLocation>
        <location evidence="1">Membrane</location>
        <topology evidence="1">Multi-pass membrane protein</topology>
    </subcellularLocation>
</comment>
<evidence type="ECO:0000256" key="1">
    <source>
        <dbReference type="ARBA" id="ARBA00004141"/>
    </source>
</evidence>
<dbReference type="AlphaFoldDB" id="A0A2V2MW13"/>